<gene>
    <name evidence="2" type="ORF">FTOL_13133</name>
</gene>
<organism evidence="2 3">
    <name type="scientific">Fusarium torulosum</name>
    <dbReference type="NCBI Taxonomy" id="33205"/>
    <lineage>
        <taxon>Eukaryota</taxon>
        <taxon>Fungi</taxon>
        <taxon>Dikarya</taxon>
        <taxon>Ascomycota</taxon>
        <taxon>Pezizomycotina</taxon>
        <taxon>Sordariomycetes</taxon>
        <taxon>Hypocreomycetidae</taxon>
        <taxon>Hypocreales</taxon>
        <taxon>Nectriaceae</taxon>
        <taxon>Fusarium</taxon>
    </lineage>
</organism>
<keyword evidence="3" id="KW-1185">Reference proteome</keyword>
<name>A0AAE8MLJ5_9HYPO</name>
<dbReference type="AlphaFoldDB" id="A0AAE8MLJ5"/>
<evidence type="ECO:0000259" key="1">
    <source>
        <dbReference type="Pfam" id="PF06985"/>
    </source>
</evidence>
<comment type="caution">
    <text evidence="2">The sequence shown here is derived from an EMBL/GenBank/DDBJ whole genome shotgun (WGS) entry which is preliminary data.</text>
</comment>
<dbReference type="InterPro" id="IPR010730">
    <property type="entry name" value="HET"/>
</dbReference>
<reference evidence="2" key="1">
    <citation type="submission" date="2018-03" db="EMBL/GenBank/DDBJ databases">
        <authorList>
            <person name="Guldener U."/>
        </authorList>
    </citation>
    <scope>NUCLEOTIDE SEQUENCE</scope>
</reference>
<proteinExistence type="predicted"/>
<dbReference type="Proteomes" id="UP001187734">
    <property type="component" value="Unassembled WGS sequence"/>
</dbReference>
<dbReference type="EMBL" id="ONZP01000715">
    <property type="protein sequence ID" value="SPJ89772.1"/>
    <property type="molecule type" value="Genomic_DNA"/>
</dbReference>
<dbReference type="PANTHER" id="PTHR24148:SF73">
    <property type="entry name" value="HET DOMAIN PROTEIN (AFU_ORTHOLOGUE AFUA_8G01020)"/>
    <property type="match status" value="1"/>
</dbReference>
<sequence length="377" mass="42677">MIQCNLTSVSCRNPPAYVALSYCWGDGSLRQTVIVNGHQVSITESLATALRYMRNDKTSALVWADAICINQYDRDEKSVQVAMMGDIYAQASLVWIWLGEPAGNSDLAMDFIRKALGLDFTNPSYSLDPVVWSAVKALLKRPWWGRLWVIQEALLSKKAILNCGSKSADLECLVHLKELQTQYLLAPLEQRLEPIRSSLVSPFGLLLLRWKDIRISIAKGQATLKELIDMTGEAKCFLLVDKIYGIMSMCNAQDRRHIPIDYKCCAACVVLRVGKYIFRKYEMFGPLAVLQTHQVVKNDALPSWAPDYAKYDYESHFVFPASNDCKPFRAAADNAAWFSLGLPKFPDMSWFFQNTVPTDQLEVVAKHPQLGWPCYRK</sequence>
<dbReference type="Pfam" id="PF06985">
    <property type="entry name" value="HET"/>
    <property type="match status" value="1"/>
</dbReference>
<dbReference type="PANTHER" id="PTHR24148">
    <property type="entry name" value="ANKYRIN REPEAT DOMAIN-CONTAINING PROTEIN 39 HOMOLOG-RELATED"/>
    <property type="match status" value="1"/>
</dbReference>
<dbReference type="InterPro" id="IPR052895">
    <property type="entry name" value="HetReg/Transcr_Mod"/>
</dbReference>
<protein>
    <recommendedName>
        <fullName evidence="1">Heterokaryon incompatibility domain-containing protein</fullName>
    </recommendedName>
</protein>
<accession>A0AAE8MLJ5</accession>
<evidence type="ECO:0000313" key="3">
    <source>
        <dbReference type="Proteomes" id="UP001187734"/>
    </source>
</evidence>
<evidence type="ECO:0000313" key="2">
    <source>
        <dbReference type="EMBL" id="SPJ89772.1"/>
    </source>
</evidence>
<feature type="domain" description="Heterokaryon incompatibility" evidence="1">
    <location>
        <begin position="17"/>
        <end position="152"/>
    </location>
</feature>